<name>A0ACC1MWP7_9PEZI</name>
<evidence type="ECO:0000313" key="2">
    <source>
        <dbReference type="Proteomes" id="UP001143856"/>
    </source>
</evidence>
<dbReference type="EMBL" id="JAPDGR010003562">
    <property type="protein sequence ID" value="KAJ2970791.1"/>
    <property type="molecule type" value="Genomic_DNA"/>
</dbReference>
<comment type="caution">
    <text evidence="1">The sequence shown here is derived from an EMBL/GenBank/DDBJ whole genome shotgun (WGS) entry which is preliminary data.</text>
</comment>
<organism evidence="1 2">
    <name type="scientific">Xylaria curta</name>
    <dbReference type="NCBI Taxonomy" id="42375"/>
    <lineage>
        <taxon>Eukaryota</taxon>
        <taxon>Fungi</taxon>
        <taxon>Dikarya</taxon>
        <taxon>Ascomycota</taxon>
        <taxon>Pezizomycotina</taxon>
        <taxon>Sordariomycetes</taxon>
        <taxon>Xylariomycetidae</taxon>
        <taxon>Xylariales</taxon>
        <taxon>Xylariaceae</taxon>
        <taxon>Xylaria</taxon>
    </lineage>
</organism>
<sequence>MESPYKLLVQMSGPPGSGKSTLARLLARAINGVVINHDLIKAFFLESSFSFQDSAKLTYRLDWVLAEDMIQQGRSVVIDSVCNYEEVLERGMALAEKYGYVYRYIECRLQDLELLDQRLRTRIPLRSQRTGVNSPPPDSPSNGAVVAEDGAALFRKWMNPRRPDDAAVVITVDSTRGPEECLENIMKRLPSS</sequence>
<reference evidence="1" key="1">
    <citation type="submission" date="2022-10" db="EMBL/GenBank/DDBJ databases">
        <title>Genome Sequence of Xylaria curta.</title>
        <authorList>
            <person name="Buettner E."/>
        </authorList>
    </citation>
    <scope>NUCLEOTIDE SEQUENCE</scope>
    <source>
        <strain evidence="1">Babe10</strain>
    </source>
</reference>
<proteinExistence type="predicted"/>
<accession>A0ACC1MWP7</accession>
<protein>
    <submittedName>
        <fullName evidence="1">Uncharacterized protein</fullName>
    </submittedName>
</protein>
<evidence type="ECO:0000313" key="1">
    <source>
        <dbReference type="EMBL" id="KAJ2970791.1"/>
    </source>
</evidence>
<dbReference type="Proteomes" id="UP001143856">
    <property type="component" value="Unassembled WGS sequence"/>
</dbReference>
<keyword evidence="2" id="KW-1185">Reference proteome</keyword>
<gene>
    <name evidence="1" type="ORF">NUW58_g9591</name>
</gene>